<dbReference type="Gene3D" id="3.40.250.10">
    <property type="entry name" value="Rhodanese-like domain"/>
    <property type="match status" value="1"/>
</dbReference>
<dbReference type="Pfam" id="PF00581">
    <property type="entry name" value="Rhodanese"/>
    <property type="match status" value="1"/>
</dbReference>
<evidence type="ECO:0000313" key="3">
    <source>
        <dbReference type="Proteomes" id="UP000177583"/>
    </source>
</evidence>
<accession>A0A1F6GZ64</accession>
<dbReference type="Proteomes" id="UP000177583">
    <property type="component" value="Unassembled WGS sequence"/>
</dbReference>
<gene>
    <name evidence="2" type="ORF">A2557_01645</name>
</gene>
<dbReference type="CDD" id="cd00158">
    <property type="entry name" value="RHOD"/>
    <property type="match status" value="1"/>
</dbReference>
<name>A0A1F6GZ64_9PROT</name>
<evidence type="ECO:0000313" key="2">
    <source>
        <dbReference type="EMBL" id="OGH03438.1"/>
    </source>
</evidence>
<comment type="caution">
    <text evidence="2">The sequence shown here is derived from an EMBL/GenBank/DDBJ whole genome shotgun (WGS) entry which is preliminary data.</text>
</comment>
<evidence type="ECO:0000259" key="1">
    <source>
        <dbReference type="PROSITE" id="PS50206"/>
    </source>
</evidence>
<dbReference type="InterPro" id="IPR001763">
    <property type="entry name" value="Rhodanese-like_dom"/>
</dbReference>
<dbReference type="InterPro" id="IPR036873">
    <property type="entry name" value="Rhodanese-like_dom_sf"/>
</dbReference>
<reference evidence="2 3" key="1">
    <citation type="journal article" date="2016" name="Nat. Commun.">
        <title>Thousands of microbial genomes shed light on interconnected biogeochemical processes in an aquifer system.</title>
        <authorList>
            <person name="Anantharaman K."/>
            <person name="Brown C.T."/>
            <person name="Hug L.A."/>
            <person name="Sharon I."/>
            <person name="Castelle C.J."/>
            <person name="Probst A.J."/>
            <person name="Thomas B.C."/>
            <person name="Singh A."/>
            <person name="Wilkins M.J."/>
            <person name="Karaoz U."/>
            <person name="Brodie E.L."/>
            <person name="Williams K.H."/>
            <person name="Hubbard S.S."/>
            <person name="Banfield J.F."/>
        </authorList>
    </citation>
    <scope>NUCLEOTIDE SEQUENCE [LARGE SCALE GENOMIC DNA]</scope>
</reference>
<dbReference type="AlphaFoldDB" id="A0A1F6GZ64"/>
<dbReference type="SUPFAM" id="SSF52821">
    <property type="entry name" value="Rhodanese/Cell cycle control phosphatase"/>
    <property type="match status" value="1"/>
</dbReference>
<organism evidence="2 3">
    <name type="scientific">Candidatus Lambdaproteobacteria bacterium RIFOXYD2_FULL_56_26</name>
    <dbReference type="NCBI Taxonomy" id="1817773"/>
    <lineage>
        <taxon>Bacteria</taxon>
        <taxon>Pseudomonadati</taxon>
        <taxon>Pseudomonadota</taxon>
        <taxon>Candidatus Lambdaproteobacteria</taxon>
    </lineage>
</organism>
<sequence>MDNESLKPKPQIDYEITVIEAYELMQQKTDLQLWDLREPIDFGKVSVPGFTNIPLPDLSAELGDFDSRKRTLLIDEDGTKSHQARQLLEACGYQAWVIRGGLKDWAAVIGL</sequence>
<dbReference type="SMART" id="SM00450">
    <property type="entry name" value="RHOD"/>
    <property type="match status" value="1"/>
</dbReference>
<feature type="domain" description="Rhodanese" evidence="1">
    <location>
        <begin position="27"/>
        <end position="110"/>
    </location>
</feature>
<dbReference type="PROSITE" id="PS50206">
    <property type="entry name" value="RHODANESE_3"/>
    <property type="match status" value="1"/>
</dbReference>
<dbReference type="EMBL" id="MFNF01000016">
    <property type="protein sequence ID" value="OGH03438.1"/>
    <property type="molecule type" value="Genomic_DNA"/>
</dbReference>
<protein>
    <recommendedName>
        <fullName evidence="1">Rhodanese domain-containing protein</fullName>
    </recommendedName>
</protein>
<proteinExistence type="predicted"/>